<keyword evidence="4" id="KW-0812">Transmembrane</keyword>
<evidence type="ECO:0000256" key="3">
    <source>
        <dbReference type="ARBA" id="ARBA00011720"/>
    </source>
</evidence>
<accession>A0ABN7EAU3</accession>
<evidence type="ECO:0000256" key="9">
    <source>
        <dbReference type="ARBA" id="ARBA00023180"/>
    </source>
</evidence>
<dbReference type="InterPro" id="IPR019308">
    <property type="entry name" value="TMEM214"/>
</dbReference>
<comment type="subcellular location">
    <subcellularLocation>
        <location evidence="1">Endoplasmic reticulum membrane</location>
        <topology evidence="1">Multi-pass membrane protein</topology>
    </subcellularLocation>
</comment>
<keyword evidence="9" id="KW-0325">Glycoprotein</keyword>
<dbReference type="PANTHER" id="PTHR13448">
    <property type="entry name" value="TRANSMEMBRANE PROTEIN 214"/>
    <property type="match status" value="1"/>
</dbReference>
<comment type="caution">
    <text evidence="12">The sequence shown here is derived from an EMBL/GenBank/DDBJ whole genome shotgun (WGS) entry which is preliminary data.</text>
</comment>
<evidence type="ECO:0000256" key="8">
    <source>
        <dbReference type="ARBA" id="ARBA00023136"/>
    </source>
</evidence>
<dbReference type="Proteomes" id="UP001189122">
    <property type="component" value="Unassembled WGS sequence"/>
</dbReference>
<feature type="compositionally biased region" description="Low complexity" evidence="11">
    <location>
        <begin position="574"/>
        <end position="589"/>
    </location>
</feature>
<feature type="region of interest" description="Disordered" evidence="11">
    <location>
        <begin position="574"/>
        <end position="594"/>
    </location>
</feature>
<evidence type="ECO:0000256" key="7">
    <source>
        <dbReference type="ARBA" id="ARBA00022989"/>
    </source>
</evidence>
<keyword evidence="6" id="KW-0256">Endoplasmic reticulum</keyword>
<proteinExistence type="inferred from homology"/>
<feature type="region of interest" description="Disordered" evidence="11">
    <location>
        <begin position="1"/>
        <end position="66"/>
    </location>
</feature>
<organism evidence="12 13">
    <name type="scientific">Spirodela intermedia</name>
    <name type="common">Intermediate duckweed</name>
    <dbReference type="NCBI Taxonomy" id="51605"/>
    <lineage>
        <taxon>Eukaryota</taxon>
        <taxon>Viridiplantae</taxon>
        <taxon>Streptophyta</taxon>
        <taxon>Embryophyta</taxon>
        <taxon>Tracheophyta</taxon>
        <taxon>Spermatophyta</taxon>
        <taxon>Magnoliopsida</taxon>
        <taxon>Liliopsida</taxon>
        <taxon>Araceae</taxon>
        <taxon>Lemnoideae</taxon>
        <taxon>Spirodela</taxon>
    </lineage>
</organism>
<feature type="compositionally biased region" description="Low complexity" evidence="11">
    <location>
        <begin position="92"/>
        <end position="101"/>
    </location>
</feature>
<evidence type="ECO:0000313" key="12">
    <source>
        <dbReference type="EMBL" id="CAA6675018.1"/>
    </source>
</evidence>
<evidence type="ECO:0000256" key="6">
    <source>
        <dbReference type="ARBA" id="ARBA00022824"/>
    </source>
</evidence>
<name>A0ABN7EAU3_SPIIN</name>
<comment type="similarity">
    <text evidence="2">Belongs to the TMEM214 family.</text>
</comment>
<protein>
    <recommendedName>
        <fullName evidence="14">Transmembrane protein</fullName>
    </recommendedName>
</protein>
<sequence length="603" mass="65322">MDAQEAYLHEAEDELLATSSSSSSSSDHGWQKVTYPKRQKKIASAKPGTSDPRVNPRNGGASSSVFASVEQKALERRRALELATTDAAAAATAAASRSRTTGRQWGDSNEDDSSEGETATGKDDEEAEETKMTVAEAASKIDSEDLASFLLEIGGSYESQQDIQLMRFADYFARSFSAISASQFPWTKIFKEGPVSKNIDVPMSYISESVYKVSADWIGYRSNEALATFVLWSLDNLLVDLVSQQANLKGSKKAVQQSPTKGQVAMFAVLAITLRRKPDTLLSILSTLRDDRKYQGLDKLPVLTWVIGQASQGDPVVGLYAWVHNLLPLLSGKLSGNPQVRDLILQLAERYNLVGPKARPILLNGAVRKGERLVPPPAIDQLMRLTFVAPSVRVKATERFEAIYPLLKELALAPSGAKAMKQVLLQLLTLSIKAMKENIPELSAEAADVFIWCLTQNSECFKQWEKLHMENIEASLIVLRKLSAEWKHQYAAKFSSHDALRESLKSLREKNHRALAGDVDAGTKAAIKEADKHCKAVLKRITRCSACGVAGGLLAVAVVVAAAALIASPAAIPGTGEGSTPSSTPLGPSKWGTKPACGAIRMQ</sequence>
<evidence type="ECO:0000256" key="10">
    <source>
        <dbReference type="ARBA" id="ARBA00024938"/>
    </source>
</evidence>
<keyword evidence="5" id="KW-0053">Apoptosis</keyword>
<comment type="function">
    <text evidence="10">Critical mediator, in cooperation with CASP4, of endoplasmic reticulum-stress induced apoptosis. Required or the activation of CASP4 following endoplasmic reticulum stress.</text>
</comment>
<reference evidence="13" key="1">
    <citation type="journal article" date="2020" name="Sci. Rep.">
        <title>Chromosome-scale genome assembly for the duckweed Spirodela intermedia, integrating cytogenetic maps, PacBio and Oxford Nanopore libraries.</title>
        <authorList>
            <person name="Hoang P.T.N."/>
            <person name="Fiebig A."/>
            <person name="Novak P."/>
            <person name="Macas J."/>
            <person name="Cao H.X."/>
            <person name="Stepanenko A."/>
            <person name="Chen G."/>
            <person name="Borisjuk N."/>
            <person name="Scholz U."/>
            <person name="Schubert I."/>
        </authorList>
    </citation>
    <scope>NUCLEOTIDE SEQUENCE [LARGE SCALE GENOMIC DNA]</scope>
</reference>
<evidence type="ECO:0000256" key="5">
    <source>
        <dbReference type="ARBA" id="ARBA00022703"/>
    </source>
</evidence>
<dbReference type="PANTHER" id="PTHR13448:SF0">
    <property type="entry name" value="TRANSMEMBRANE PROTEIN 214"/>
    <property type="match status" value="1"/>
</dbReference>
<keyword evidence="8" id="KW-0472">Membrane</keyword>
<gene>
    <name evidence="12" type="ORF">SI7747_UN021360</name>
</gene>
<evidence type="ECO:0000256" key="1">
    <source>
        <dbReference type="ARBA" id="ARBA00004477"/>
    </source>
</evidence>
<keyword evidence="7" id="KW-1133">Transmembrane helix</keyword>
<evidence type="ECO:0000256" key="2">
    <source>
        <dbReference type="ARBA" id="ARBA00007984"/>
    </source>
</evidence>
<feature type="region of interest" description="Disordered" evidence="11">
    <location>
        <begin position="92"/>
        <end position="137"/>
    </location>
</feature>
<evidence type="ECO:0000256" key="11">
    <source>
        <dbReference type="SAM" id="MobiDB-lite"/>
    </source>
</evidence>
<evidence type="ECO:0008006" key="14">
    <source>
        <dbReference type="Google" id="ProtNLM"/>
    </source>
</evidence>
<evidence type="ECO:0000313" key="13">
    <source>
        <dbReference type="Proteomes" id="UP001189122"/>
    </source>
</evidence>
<dbReference type="Pfam" id="PF10151">
    <property type="entry name" value="TMEM214"/>
    <property type="match status" value="1"/>
</dbReference>
<dbReference type="EMBL" id="CACRZD030000199">
    <property type="protein sequence ID" value="CAA6675018.1"/>
    <property type="molecule type" value="Genomic_DNA"/>
</dbReference>
<comment type="subunit">
    <text evidence="3">Constitutively interacts with CASP4; required for the localization of procaspase 4 to the ER.</text>
</comment>
<keyword evidence="13" id="KW-1185">Reference proteome</keyword>
<evidence type="ECO:0000256" key="4">
    <source>
        <dbReference type="ARBA" id="ARBA00022692"/>
    </source>
</evidence>